<organism evidence="2 3">
    <name type="scientific">Beijerinckia indica subsp. indica (strain ATCC 9039 / DSM 1715 / NCIMB 8712)</name>
    <dbReference type="NCBI Taxonomy" id="395963"/>
    <lineage>
        <taxon>Bacteria</taxon>
        <taxon>Pseudomonadati</taxon>
        <taxon>Pseudomonadota</taxon>
        <taxon>Alphaproteobacteria</taxon>
        <taxon>Hyphomicrobiales</taxon>
        <taxon>Beijerinckiaceae</taxon>
        <taxon>Beijerinckia</taxon>
    </lineage>
</organism>
<evidence type="ECO:0000256" key="1">
    <source>
        <dbReference type="SAM" id="MobiDB-lite"/>
    </source>
</evidence>
<sequence length="149" mass="16106">MHLSEELAESLKRIEAILDRLEAASERRLRQDQARGDIAAELRLMQDDRSRLAVELDQALARNEALANAQAEVSQRLQSVGTSLQTILARTEATVISSDEMSSVETPTLEALQVETLQVAASHGEAAHADTSPSERLVAPGGATPPERV</sequence>
<dbReference type="AlphaFoldDB" id="B2IFC6"/>
<reference evidence="2 3" key="2">
    <citation type="journal article" date="2010" name="J. Bacteriol.">
        <title>Complete genome sequence of Beijerinckia indica subsp. indica.</title>
        <authorList>
            <person name="Tamas I."/>
            <person name="Dedysh S.N."/>
            <person name="Liesack W."/>
            <person name="Stott M.B."/>
            <person name="Alam M."/>
            <person name="Murrell J.C."/>
            <person name="Dunfield P.F."/>
        </authorList>
    </citation>
    <scope>NUCLEOTIDE SEQUENCE [LARGE SCALE GENOMIC DNA]</scope>
    <source>
        <strain evidence="3">ATCC 9039 / DSM 1715 / NCIMB 8712</strain>
    </source>
</reference>
<dbReference type="eggNOG" id="ENOG50334CR">
    <property type="taxonomic scope" value="Bacteria"/>
</dbReference>
<accession>B2IFC6</accession>
<dbReference type="OrthoDB" id="8001694at2"/>
<dbReference type="InterPro" id="IPR025310">
    <property type="entry name" value="DUF4164"/>
</dbReference>
<gene>
    <name evidence="2" type="ordered locus">Bind_3469</name>
</gene>
<dbReference type="Pfam" id="PF13747">
    <property type="entry name" value="DUF4164"/>
    <property type="match status" value="1"/>
</dbReference>
<protein>
    <submittedName>
        <fullName evidence="2">Uncharacterized protein</fullName>
    </submittedName>
</protein>
<evidence type="ECO:0000313" key="2">
    <source>
        <dbReference type="EMBL" id="ACB97026.1"/>
    </source>
</evidence>
<dbReference type="RefSeq" id="WP_012386374.1">
    <property type="nucleotide sequence ID" value="NC_010581.1"/>
</dbReference>
<keyword evidence="3" id="KW-1185">Reference proteome</keyword>
<dbReference type="HOGENOM" id="CLU_1746093_0_0_5"/>
<name>B2IFC6_BEII9</name>
<dbReference type="Proteomes" id="UP000001695">
    <property type="component" value="Chromosome"/>
</dbReference>
<evidence type="ECO:0000313" key="3">
    <source>
        <dbReference type="Proteomes" id="UP000001695"/>
    </source>
</evidence>
<reference evidence="3" key="1">
    <citation type="submission" date="2008-03" db="EMBL/GenBank/DDBJ databases">
        <title>Complete sequence of chromosome of Beijerinckia indica subsp. indica ATCC 9039.</title>
        <authorList>
            <consortium name="US DOE Joint Genome Institute"/>
            <person name="Copeland A."/>
            <person name="Lucas S."/>
            <person name="Lapidus A."/>
            <person name="Glavina del Rio T."/>
            <person name="Dalin E."/>
            <person name="Tice H."/>
            <person name="Bruce D."/>
            <person name="Goodwin L."/>
            <person name="Pitluck S."/>
            <person name="LaButti K."/>
            <person name="Schmutz J."/>
            <person name="Larimer F."/>
            <person name="Land M."/>
            <person name="Hauser L."/>
            <person name="Kyrpides N."/>
            <person name="Mikhailova N."/>
            <person name="Dunfield P.F."/>
            <person name="Dedysh S.N."/>
            <person name="Liesack W."/>
            <person name="Saw J.H."/>
            <person name="Alam M."/>
            <person name="Chen Y."/>
            <person name="Murrell J.C."/>
            <person name="Richardson P."/>
        </authorList>
    </citation>
    <scope>NUCLEOTIDE SEQUENCE [LARGE SCALE GENOMIC DNA]</scope>
    <source>
        <strain evidence="3">ATCC 9039 / DSM 1715 / NCIMB 8712</strain>
    </source>
</reference>
<dbReference type="KEGG" id="bid:Bind_3469"/>
<dbReference type="EMBL" id="CP001016">
    <property type="protein sequence ID" value="ACB97026.1"/>
    <property type="molecule type" value="Genomic_DNA"/>
</dbReference>
<proteinExistence type="predicted"/>
<feature type="region of interest" description="Disordered" evidence="1">
    <location>
        <begin position="120"/>
        <end position="149"/>
    </location>
</feature>